<name>A0ABW5BH08_9PROT</name>
<sequence length="387" mass="42104">MKRPTRYLIRMGIFLGIVTIAVAALAPSLQEAFLANAVMNGMILGVLFFGIIYIFRQVLSLKPELAWLENLKRETEGGLVFAGTFDEIRQPRLLGSMATMLGEKKGKLSLSTLSMRTLLDGISSRIEESHDISRYLIGLLVFLGLLGTFWGLLDTVNAVGQTISGLSTTADDPSAMFDELKAGLATPLSGMGTAFSSSLFGLAGSLVLGFLELQAGQAHNRFLNYLEEWLSGITKLSSGGPGIDGDQSVPAYISALLEQTAESLEKLERTMSRDEDERVKSNQSLITLTERMSTLTDHMRAEQSVMLSIAETQAQLKPILGQLAQVQVRPPANNGIDEASRGHLRNMDLRLEQLSGDINSGRESAIQEIRSEIRLLTRTLAALAEGE</sequence>
<accession>A0ABW5BH08</accession>
<organism evidence="3 4">
    <name type="scientific">Kiloniella antarctica</name>
    <dbReference type="NCBI Taxonomy" id="1550907"/>
    <lineage>
        <taxon>Bacteria</taxon>
        <taxon>Pseudomonadati</taxon>
        <taxon>Pseudomonadota</taxon>
        <taxon>Alphaproteobacteria</taxon>
        <taxon>Rhodospirillales</taxon>
        <taxon>Kiloniellaceae</taxon>
        <taxon>Kiloniella</taxon>
    </lineage>
</organism>
<evidence type="ECO:0000256" key="1">
    <source>
        <dbReference type="SAM" id="Coils"/>
    </source>
</evidence>
<keyword evidence="2" id="KW-0472">Membrane</keyword>
<feature type="transmembrane region" description="Helical" evidence="2">
    <location>
        <begin position="135"/>
        <end position="153"/>
    </location>
</feature>
<dbReference type="Proteomes" id="UP001597294">
    <property type="component" value="Unassembled WGS sequence"/>
</dbReference>
<comment type="caution">
    <text evidence="3">The sequence shown here is derived from an EMBL/GenBank/DDBJ whole genome shotgun (WGS) entry which is preliminary data.</text>
</comment>
<feature type="transmembrane region" description="Helical" evidence="2">
    <location>
        <begin position="188"/>
        <end position="211"/>
    </location>
</feature>
<dbReference type="EMBL" id="JBHUII010000001">
    <property type="protein sequence ID" value="MFD2204123.1"/>
    <property type="molecule type" value="Genomic_DNA"/>
</dbReference>
<proteinExistence type="predicted"/>
<feature type="transmembrane region" description="Helical" evidence="2">
    <location>
        <begin position="7"/>
        <end position="26"/>
    </location>
</feature>
<keyword evidence="2" id="KW-0812">Transmembrane</keyword>
<protein>
    <submittedName>
        <fullName evidence="3">Flagellar motor protein MotA</fullName>
    </submittedName>
</protein>
<feature type="transmembrane region" description="Helical" evidence="2">
    <location>
        <begin position="32"/>
        <end position="55"/>
    </location>
</feature>
<keyword evidence="2" id="KW-1133">Transmembrane helix</keyword>
<evidence type="ECO:0000313" key="3">
    <source>
        <dbReference type="EMBL" id="MFD2204123.1"/>
    </source>
</evidence>
<feature type="coiled-coil region" evidence="1">
    <location>
        <begin position="257"/>
        <end position="284"/>
    </location>
</feature>
<evidence type="ECO:0000313" key="4">
    <source>
        <dbReference type="Proteomes" id="UP001597294"/>
    </source>
</evidence>
<keyword evidence="3" id="KW-0969">Cilium</keyword>
<keyword evidence="3" id="KW-0282">Flagellum</keyword>
<evidence type="ECO:0000256" key="2">
    <source>
        <dbReference type="SAM" id="Phobius"/>
    </source>
</evidence>
<dbReference type="RefSeq" id="WP_380247377.1">
    <property type="nucleotide sequence ID" value="NZ_JBHUII010000001.1"/>
</dbReference>
<keyword evidence="1" id="KW-0175">Coiled coil</keyword>
<gene>
    <name evidence="3" type="ORF">ACFSKO_00780</name>
</gene>
<reference evidence="4" key="1">
    <citation type="journal article" date="2019" name="Int. J. Syst. Evol. Microbiol.">
        <title>The Global Catalogue of Microorganisms (GCM) 10K type strain sequencing project: providing services to taxonomists for standard genome sequencing and annotation.</title>
        <authorList>
            <consortium name="The Broad Institute Genomics Platform"/>
            <consortium name="The Broad Institute Genome Sequencing Center for Infectious Disease"/>
            <person name="Wu L."/>
            <person name="Ma J."/>
        </authorList>
    </citation>
    <scope>NUCLEOTIDE SEQUENCE [LARGE SCALE GENOMIC DNA]</scope>
    <source>
        <strain evidence="4">CGMCC 4.7192</strain>
    </source>
</reference>
<keyword evidence="4" id="KW-1185">Reference proteome</keyword>
<keyword evidence="3" id="KW-0966">Cell projection</keyword>